<dbReference type="GO" id="GO:0006783">
    <property type="term" value="P:heme biosynthetic process"/>
    <property type="evidence" value="ECO:0007669"/>
    <property type="project" value="UniProtKB-UniRule"/>
</dbReference>
<dbReference type="EMBL" id="VSIV01000212">
    <property type="protein sequence ID" value="TYB33041.1"/>
    <property type="molecule type" value="Genomic_DNA"/>
</dbReference>
<reference evidence="9 10" key="1">
    <citation type="submission" date="2019-08" db="EMBL/GenBank/DDBJ databases">
        <title>Genomic characterization of a novel candidate phylum (ARYD3) from a high temperature, high salinity tertiary oil reservoir in north central Oklahoma, USA.</title>
        <authorList>
            <person name="Youssef N.H."/>
            <person name="Yadav A."/>
            <person name="Elshahed M.S."/>
        </authorList>
    </citation>
    <scope>NUCLEOTIDE SEQUENCE [LARGE SCALE GENOMIC DNA]</scope>
    <source>
        <strain evidence="9">ARYD1</strain>
    </source>
</reference>
<evidence type="ECO:0000256" key="6">
    <source>
        <dbReference type="ARBA" id="ARBA00023133"/>
    </source>
</evidence>
<dbReference type="GO" id="GO:0005737">
    <property type="term" value="C:cytoplasm"/>
    <property type="evidence" value="ECO:0007669"/>
    <property type="project" value="UniProtKB-SubCell"/>
</dbReference>
<organism evidence="9 10">
    <name type="scientific">Flexistipes sinusarabici</name>
    <dbReference type="NCBI Taxonomy" id="2352"/>
    <lineage>
        <taxon>Bacteria</taxon>
        <taxon>Pseudomonadati</taxon>
        <taxon>Deferribacterota</taxon>
        <taxon>Deferribacteres</taxon>
        <taxon>Deferribacterales</taxon>
        <taxon>Flexistipitaceae</taxon>
        <taxon>Flexistipes</taxon>
    </lineage>
</organism>
<evidence type="ECO:0000256" key="4">
    <source>
        <dbReference type="ARBA" id="ARBA00022946"/>
    </source>
</evidence>
<keyword evidence="7" id="KW-0963">Cytoplasm</keyword>
<evidence type="ECO:0000313" key="9">
    <source>
        <dbReference type="EMBL" id="TYB33041.1"/>
    </source>
</evidence>
<keyword evidence="4" id="KW-0809">Transit peptide</keyword>
<dbReference type="InterPro" id="IPR050464">
    <property type="entry name" value="Zeta_carotene_desat/Oxidored"/>
</dbReference>
<sequence>MKIGIIGGGISGVAAAFWIDKMLSEEGIDGEITLLEKDNSLGGSIGTVEKEGFTIESGPNGFLNSKPHTLQLFDDADLNDNLLPSNDAARKRFIMRDSKLVKLPEKPGEFLTSDILSFQGKLRVAAELFIPKKKNNKDETVAEFATRRLGKEACEYLISPMVSGVFAGDPYKLSLKSCFPVIADLEETYGGLFKGMLRKKNKKSGPAGPGGVLTSYRGGLINALDDLSNKTKNVEYRLGDGVNRVEKIHDKFHVKTASVNEFDFDHLVVTCPSYVASEFFKDMDNELSASLNEIHYAPAFVVGFGLDEEDVKHDLDGFGYLIPPKENRKILGALFTSSIFPERAPEGKKLVRVIMGGDRNPWIVGKPEEELVLMALEGINDTLGIKGHPEVVQYFKWNMAIPQYYQGHSKIVKSIEKASEGAGDLYIGGNILYGIGINDCTRTSFEIAEKLVQNIKAQQ</sequence>
<keyword evidence="6 7" id="KW-0350">Heme biosynthesis</keyword>
<evidence type="ECO:0000256" key="7">
    <source>
        <dbReference type="RuleBase" id="RU364052"/>
    </source>
</evidence>
<protein>
    <recommendedName>
        <fullName evidence="7">Coproporphyrinogen III oxidase</fullName>
        <ecNumber evidence="7">1.3.3.15</ecNumber>
    </recommendedName>
</protein>
<comment type="subcellular location">
    <subcellularLocation>
        <location evidence="7">Cytoplasm</location>
    </subcellularLocation>
</comment>
<dbReference type="Proteomes" id="UP000323337">
    <property type="component" value="Unassembled WGS sequence"/>
</dbReference>
<dbReference type="InterPro" id="IPR002937">
    <property type="entry name" value="Amino_oxidase"/>
</dbReference>
<dbReference type="AlphaFoldDB" id="A0A5D0MNJ0"/>
<evidence type="ECO:0000256" key="3">
    <source>
        <dbReference type="ARBA" id="ARBA00022827"/>
    </source>
</evidence>
<dbReference type="EC" id="1.3.3.15" evidence="7"/>
<dbReference type="InterPro" id="IPR036188">
    <property type="entry name" value="FAD/NAD-bd_sf"/>
</dbReference>
<dbReference type="RefSeq" id="WP_303701450.1">
    <property type="nucleotide sequence ID" value="NZ_VSIV01000212.1"/>
</dbReference>
<comment type="similarity">
    <text evidence="7">Belongs to the protoporphyrinogen/coproporphyrinogen oxidase family. Coproporphyrinogen III oxidase subfamily.</text>
</comment>
<dbReference type="NCBIfam" id="TIGR00562">
    <property type="entry name" value="proto_IX_ox"/>
    <property type="match status" value="1"/>
</dbReference>
<dbReference type="SUPFAM" id="SSF54373">
    <property type="entry name" value="FAD-linked reductases, C-terminal domain"/>
    <property type="match status" value="1"/>
</dbReference>
<comment type="cofactor">
    <cofactor evidence="1 7">
        <name>FAD</name>
        <dbReference type="ChEBI" id="CHEBI:57692"/>
    </cofactor>
</comment>
<feature type="domain" description="Amine oxidase" evidence="8">
    <location>
        <begin position="10"/>
        <end position="449"/>
    </location>
</feature>
<comment type="function">
    <text evidence="7">Involved in coproporphyrin-dependent heme b biosynthesis. Catalyzes the oxidation of coproporphyrinogen III to coproporphyrin III.</text>
</comment>
<evidence type="ECO:0000256" key="5">
    <source>
        <dbReference type="ARBA" id="ARBA00023002"/>
    </source>
</evidence>
<gene>
    <name evidence="9" type="primary">hemG</name>
    <name evidence="9" type="ORF">FXF49_08395</name>
</gene>
<dbReference type="Pfam" id="PF01593">
    <property type="entry name" value="Amino_oxidase"/>
    <property type="match status" value="1"/>
</dbReference>
<dbReference type="SUPFAM" id="SSF51905">
    <property type="entry name" value="FAD/NAD(P)-binding domain"/>
    <property type="match status" value="1"/>
</dbReference>
<keyword evidence="3 7" id="KW-0274">FAD</keyword>
<keyword evidence="5 7" id="KW-0560">Oxidoreductase</keyword>
<evidence type="ECO:0000256" key="2">
    <source>
        <dbReference type="ARBA" id="ARBA00022630"/>
    </source>
</evidence>
<dbReference type="UniPathway" id="UPA00252"/>
<dbReference type="Gene3D" id="1.10.3110.10">
    <property type="entry name" value="protoporphyrinogen ix oxidase, domain 3"/>
    <property type="match status" value="1"/>
</dbReference>
<keyword evidence="2 7" id="KW-0285">Flavoprotein</keyword>
<dbReference type="Gene3D" id="3.90.660.20">
    <property type="entry name" value="Protoporphyrinogen oxidase, mitochondrial, domain 2"/>
    <property type="match status" value="1"/>
</dbReference>
<comment type="caution">
    <text evidence="9">The sequence shown here is derived from an EMBL/GenBank/DDBJ whole genome shotgun (WGS) entry which is preliminary data.</text>
</comment>
<dbReference type="PANTHER" id="PTHR42923">
    <property type="entry name" value="PROTOPORPHYRINOGEN OXIDASE"/>
    <property type="match status" value="1"/>
</dbReference>
<dbReference type="Gene3D" id="3.50.50.60">
    <property type="entry name" value="FAD/NAD(P)-binding domain"/>
    <property type="match status" value="1"/>
</dbReference>
<dbReference type="InterPro" id="IPR004572">
    <property type="entry name" value="Protoporphyrinogen_oxidase"/>
</dbReference>
<proteinExistence type="inferred from homology"/>
<dbReference type="GO" id="GO:0004729">
    <property type="term" value="F:oxygen-dependent protoporphyrinogen oxidase activity"/>
    <property type="evidence" value="ECO:0007669"/>
    <property type="project" value="UniProtKB-UniRule"/>
</dbReference>
<name>A0A5D0MNJ0_FLESI</name>
<dbReference type="FunFam" id="1.10.3110.10:FF:000002">
    <property type="entry name" value="Protoporphyrinogen oxidase"/>
    <property type="match status" value="1"/>
</dbReference>
<accession>A0A5D0MNJ0</accession>
<evidence type="ECO:0000259" key="8">
    <source>
        <dbReference type="Pfam" id="PF01593"/>
    </source>
</evidence>
<evidence type="ECO:0000256" key="1">
    <source>
        <dbReference type="ARBA" id="ARBA00001974"/>
    </source>
</evidence>
<comment type="pathway">
    <text evidence="7">Porphyrin-containing compound metabolism; protoheme biosynthesis.</text>
</comment>
<comment type="catalytic activity">
    <reaction evidence="7">
        <text>coproporphyrinogen III + 3 O2 = coproporphyrin III + 3 H2O2</text>
        <dbReference type="Rhea" id="RHEA:43436"/>
        <dbReference type="ChEBI" id="CHEBI:15379"/>
        <dbReference type="ChEBI" id="CHEBI:16240"/>
        <dbReference type="ChEBI" id="CHEBI:57309"/>
        <dbReference type="ChEBI" id="CHEBI:131725"/>
        <dbReference type="EC" id="1.3.3.15"/>
    </reaction>
</comment>
<dbReference type="PANTHER" id="PTHR42923:SF3">
    <property type="entry name" value="PROTOPORPHYRINOGEN OXIDASE"/>
    <property type="match status" value="1"/>
</dbReference>
<evidence type="ECO:0000313" key="10">
    <source>
        <dbReference type="Proteomes" id="UP000323337"/>
    </source>
</evidence>